<reference evidence="6" key="1">
    <citation type="submission" date="2018-06" db="EMBL/GenBank/DDBJ databases">
        <authorList>
            <person name="Zhirakovskaya E."/>
        </authorList>
    </citation>
    <scope>NUCLEOTIDE SEQUENCE</scope>
</reference>
<dbReference type="SUPFAM" id="SSF46785">
    <property type="entry name" value="Winged helix' DNA-binding domain"/>
    <property type="match status" value="1"/>
</dbReference>
<feature type="domain" description="HTH arsR-type" evidence="5">
    <location>
        <begin position="6"/>
        <end position="100"/>
    </location>
</feature>
<dbReference type="CDD" id="cd00090">
    <property type="entry name" value="HTH_ARSR"/>
    <property type="match status" value="1"/>
</dbReference>
<dbReference type="Pfam" id="PF12840">
    <property type="entry name" value="HTH_20"/>
    <property type="match status" value="1"/>
</dbReference>
<dbReference type="InterPro" id="IPR051011">
    <property type="entry name" value="Metal_resp_trans_reg"/>
</dbReference>
<dbReference type="InterPro" id="IPR036388">
    <property type="entry name" value="WH-like_DNA-bd_sf"/>
</dbReference>
<keyword evidence="2" id="KW-0238">DNA-binding</keyword>
<evidence type="ECO:0000256" key="1">
    <source>
        <dbReference type="ARBA" id="ARBA00023015"/>
    </source>
</evidence>
<dbReference type="PROSITE" id="PS50987">
    <property type="entry name" value="HTH_ARSR_2"/>
    <property type="match status" value="1"/>
</dbReference>
<dbReference type="InterPro" id="IPR011991">
    <property type="entry name" value="ArsR-like_HTH"/>
</dbReference>
<dbReference type="NCBIfam" id="NF033788">
    <property type="entry name" value="HTH_metalloreg"/>
    <property type="match status" value="1"/>
</dbReference>
<dbReference type="InterPro" id="IPR001845">
    <property type="entry name" value="HTH_ArsR_DNA-bd_dom"/>
</dbReference>
<evidence type="ECO:0000256" key="4">
    <source>
        <dbReference type="SAM" id="MobiDB-lite"/>
    </source>
</evidence>
<organism evidence="6">
    <name type="scientific">hydrothermal vent metagenome</name>
    <dbReference type="NCBI Taxonomy" id="652676"/>
    <lineage>
        <taxon>unclassified sequences</taxon>
        <taxon>metagenomes</taxon>
        <taxon>ecological metagenomes</taxon>
    </lineage>
</organism>
<accession>A0A3B0ZT45</accession>
<protein>
    <submittedName>
        <fullName evidence="6">Transcriptional regulator, ArsR family</fullName>
    </submittedName>
</protein>
<dbReference type="SMART" id="SM00418">
    <property type="entry name" value="HTH_ARSR"/>
    <property type="match status" value="1"/>
</dbReference>
<dbReference type="AlphaFoldDB" id="A0A3B0ZT45"/>
<proteinExistence type="predicted"/>
<feature type="region of interest" description="Disordered" evidence="4">
    <location>
        <begin position="103"/>
        <end position="123"/>
    </location>
</feature>
<evidence type="ECO:0000313" key="6">
    <source>
        <dbReference type="EMBL" id="VAW90622.1"/>
    </source>
</evidence>
<sequence>MNSNAYNSETVKDLARVFKVLSEPNRLKILVSMGLECAPVSAIIARTGLSQTNVSFHLRILREAGLVKGERNGAYIFYCLYDTELLQILSNITAWREHSLANQQENHDQASSASKNENAAVNN</sequence>
<evidence type="ECO:0000256" key="3">
    <source>
        <dbReference type="ARBA" id="ARBA00023163"/>
    </source>
</evidence>
<dbReference type="GO" id="GO:0003700">
    <property type="term" value="F:DNA-binding transcription factor activity"/>
    <property type="evidence" value="ECO:0007669"/>
    <property type="project" value="InterPro"/>
</dbReference>
<dbReference type="PANTHER" id="PTHR43132">
    <property type="entry name" value="ARSENICAL RESISTANCE OPERON REPRESSOR ARSR-RELATED"/>
    <property type="match status" value="1"/>
</dbReference>
<keyword evidence="1" id="KW-0805">Transcription regulation</keyword>
<gene>
    <name evidence="6" type="ORF">MNBD_GAMMA21-63</name>
</gene>
<dbReference type="EMBL" id="UOFR01000001">
    <property type="protein sequence ID" value="VAW90622.1"/>
    <property type="molecule type" value="Genomic_DNA"/>
</dbReference>
<keyword evidence="3" id="KW-0804">Transcription</keyword>
<name>A0A3B0ZT45_9ZZZZ</name>
<dbReference type="GO" id="GO:0003677">
    <property type="term" value="F:DNA binding"/>
    <property type="evidence" value="ECO:0007669"/>
    <property type="project" value="UniProtKB-KW"/>
</dbReference>
<dbReference type="PANTHER" id="PTHR43132:SF2">
    <property type="entry name" value="ARSENICAL RESISTANCE OPERON REPRESSOR ARSR-RELATED"/>
    <property type="match status" value="1"/>
</dbReference>
<dbReference type="PRINTS" id="PR00778">
    <property type="entry name" value="HTHARSR"/>
</dbReference>
<evidence type="ECO:0000259" key="5">
    <source>
        <dbReference type="PROSITE" id="PS50987"/>
    </source>
</evidence>
<dbReference type="InterPro" id="IPR036390">
    <property type="entry name" value="WH_DNA-bd_sf"/>
</dbReference>
<dbReference type="Gene3D" id="1.10.10.10">
    <property type="entry name" value="Winged helix-like DNA-binding domain superfamily/Winged helix DNA-binding domain"/>
    <property type="match status" value="1"/>
</dbReference>
<evidence type="ECO:0000256" key="2">
    <source>
        <dbReference type="ARBA" id="ARBA00023125"/>
    </source>
</evidence>